<dbReference type="OrthoDB" id="45365at2759"/>
<dbReference type="Proteomes" id="UP000467841">
    <property type="component" value="Unassembled WGS sequence"/>
</dbReference>
<comment type="caution">
    <text evidence="2">The sequence shown here is derived from an EMBL/GenBank/DDBJ whole genome shotgun (WGS) entry which is preliminary data.</text>
</comment>
<dbReference type="InterPro" id="IPR001810">
    <property type="entry name" value="F-box_dom"/>
</dbReference>
<dbReference type="InterPro" id="IPR015915">
    <property type="entry name" value="Kelch-typ_b-propeller"/>
</dbReference>
<feature type="domain" description="F-box" evidence="1">
    <location>
        <begin position="39"/>
        <end position="79"/>
    </location>
</feature>
<name>A0A6D2I9A5_9BRAS</name>
<gene>
    <name evidence="2" type="ORF">MERR_LOCUS12454</name>
</gene>
<keyword evidence="3" id="KW-1185">Reference proteome</keyword>
<proteinExistence type="predicted"/>
<dbReference type="SUPFAM" id="SSF117281">
    <property type="entry name" value="Kelch motif"/>
    <property type="match status" value="1"/>
</dbReference>
<evidence type="ECO:0000313" key="2">
    <source>
        <dbReference type="EMBL" id="CAA7025219.1"/>
    </source>
</evidence>
<dbReference type="Pfam" id="PF25210">
    <property type="entry name" value="Kelch_FKB95"/>
    <property type="match status" value="1"/>
</dbReference>
<dbReference type="Pfam" id="PF00646">
    <property type="entry name" value="F-box"/>
    <property type="match status" value="1"/>
</dbReference>
<reference evidence="2" key="1">
    <citation type="submission" date="2020-01" db="EMBL/GenBank/DDBJ databases">
        <authorList>
            <person name="Mishra B."/>
        </authorList>
    </citation>
    <scope>NUCLEOTIDE SEQUENCE [LARGE SCALE GENOMIC DNA]</scope>
</reference>
<protein>
    <recommendedName>
        <fullName evidence="1">F-box domain-containing protein</fullName>
    </recommendedName>
</protein>
<dbReference type="Gene3D" id="2.120.10.80">
    <property type="entry name" value="Kelch-type beta propeller"/>
    <property type="match status" value="1"/>
</dbReference>
<dbReference type="EMBL" id="CACVBM020000998">
    <property type="protein sequence ID" value="CAA7025219.1"/>
    <property type="molecule type" value="Genomic_DNA"/>
</dbReference>
<sequence length="351" mass="39748">MISWTETAASAPAKSSVVEPPWKKRKLPNPSPPPSFLSLPDVLIQNCLARVSKSYYPNLSLVSKTIRSLVLSLDLNHARFHHKTQEAFFHVCLQFPDRPLPSWFTLWIKPDQIDDNEKKKKSILVQVPSSYANQEPLLVVTVGSEIYALRQQHLPSHVMLVRNKECAFWRKAPKMTVPRANPAACVLDGKIYIMGGSTAENCWGEVFDTKTQTWEALPDPGAELRFSSIIRRIEIIQGKIYVRSNEKNDSVYDPKLGKWSVTPKALVGESRCMVGNLYYSCRAKTCLWYDTVSNEWKPVKGLSSLNRTCRRGLIETVCYGGKLLILWDKFAKARRSCKEKSICCALVALES</sequence>
<dbReference type="SMART" id="SM00256">
    <property type="entry name" value="FBOX"/>
    <property type="match status" value="1"/>
</dbReference>
<dbReference type="InterPro" id="IPR050354">
    <property type="entry name" value="F-box/kelch-repeat_ARATH"/>
</dbReference>
<evidence type="ECO:0000313" key="3">
    <source>
        <dbReference type="Proteomes" id="UP000467841"/>
    </source>
</evidence>
<dbReference type="PANTHER" id="PTHR24414">
    <property type="entry name" value="F-BOX/KELCH-REPEAT PROTEIN SKIP4"/>
    <property type="match status" value="1"/>
</dbReference>
<dbReference type="CDD" id="cd22152">
    <property type="entry name" value="F-box_AtAFR-like"/>
    <property type="match status" value="1"/>
</dbReference>
<dbReference type="AlphaFoldDB" id="A0A6D2I9A5"/>
<accession>A0A6D2I9A5</accession>
<organism evidence="2 3">
    <name type="scientific">Microthlaspi erraticum</name>
    <dbReference type="NCBI Taxonomy" id="1685480"/>
    <lineage>
        <taxon>Eukaryota</taxon>
        <taxon>Viridiplantae</taxon>
        <taxon>Streptophyta</taxon>
        <taxon>Embryophyta</taxon>
        <taxon>Tracheophyta</taxon>
        <taxon>Spermatophyta</taxon>
        <taxon>Magnoliopsida</taxon>
        <taxon>eudicotyledons</taxon>
        <taxon>Gunneridae</taxon>
        <taxon>Pentapetalae</taxon>
        <taxon>rosids</taxon>
        <taxon>malvids</taxon>
        <taxon>Brassicales</taxon>
        <taxon>Brassicaceae</taxon>
        <taxon>Coluteocarpeae</taxon>
        <taxon>Microthlaspi</taxon>
    </lineage>
</organism>
<dbReference type="InterPro" id="IPR057499">
    <property type="entry name" value="Kelch_FKB95"/>
</dbReference>
<dbReference type="PANTHER" id="PTHR24414:SF106">
    <property type="entry name" value="F-BOX DOMAIN-CONTAINING PROTEIN"/>
    <property type="match status" value="1"/>
</dbReference>
<evidence type="ECO:0000259" key="1">
    <source>
        <dbReference type="SMART" id="SM00256"/>
    </source>
</evidence>